<dbReference type="GO" id="GO:0019159">
    <property type="term" value="F:nicotinamide-nucleotide amidase activity"/>
    <property type="evidence" value="ECO:0007669"/>
    <property type="project" value="UniProtKB-EC"/>
</dbReference>
<keyword evidence="2" id="KW-0378">Hydrolase</keyword>
<accession>A0ABS2RNI5</accession>
<organism evidence="2 3">
    <name type="scientific">Microlunatus panaciterrae</name>
    <dbReference type="NCBI Taxonomy" id="400768"/>
    <lineage>
        <taxon>Bacteria</taxon>
        <taxon>Bacillati</taxon>
        <taxon>Actinomycetota</taxon>
        <taxon>Actinomycetes</taxon>
        <taxon>Propionibacteriales</taxon>
        <taxon>Propionibacteriaceae</taxon>
        <taxon>Microlunatus</taxon>
    </lineage>
</organism>
<proteinExistence type="predicted"/>
<gene>
    <name evidence="2" type="ORF">JOE57_003497</name>
</gene>
<evidence type="ECO:0000259" key="1">
    <source>
        <dbReference type="Pfam" id="PF02464"/>
    </source>
</evidence>
<evidence type="ECO:0000313" key="2">
    <source>
        <dbReference type="EMBL" id="MBM7800576.1"/>
    </source>
</evidence>
<dbReference type="SUPFAM" id="SSF142433">
    <property type="entry name" value="CinA-like"/>
    <property type="match status" value="1"/>
</dbReference>
<dbReference type="Gene3D" id="3.90.950.20">
    <property type="entry name" value="CinA-like"/>
    <property type="match status" value="1"/>
</dbReference>
<dbReference type="NCBIfam" id="TIGR00199">
    <property type="entry name" value="PncC_domain"/>
    <property type="match status" value="1"/>
</dbReference>
<feature type="domain" description="CinA C-terminal" evidence="1">
    <location>
        <begin position="11"/>
        <end position="165"/>
    </location>
</feature>
<evidence type="ECO:0000313" key="3">
    <source>
        <dbReference type="Proteomes" id="UP000704762"/>
    </source>
</evidence>
<dbReference type="Pfam" id="PF02464">
    <property type="entry name" value="CinA"/>
    <property type="match status" value="1"/>
</dbReference>
<comment type="caution">
    <text evidence="2">The sequence shown here is derived from an EMBL/GenBank/DDBJ whole genome shotgun (WGS) entry which is preliminary data.</text>
</comment>
<dbReference type="EC" id="3.5.1.42" evidence="2"/>
<dbReference type="InterPro" id="IPR036653">
    <property type="entry name" value="CinA-like_C"/>
</dbReference>
<protein>
    <submittedName>
        <fullName evidence="2">Nicotinamide-nucleotide amidase</fullName>
        <ecNumber evidence="2">3.5.1.42</ecNumber>
    </submittedName>
</protein>
<dbReference type="InterPro" id="IPR008136">
    <property type="entry name" value="CinA_C"/>
</dbReference>
<reference evidence="2 3" key="1">
    <citation type="submission" date="2021-01" db="EMBL/GenBank/DDBJ databases">
        <title>Sequencing the genomes of 1000 actinobacteria strains.</title>
        <authorList>
            <person name="Klenk H.-P."/>
        </authorList>
    </citation>
    <scope>NUCLEOTIDE SEQUENCE [LARGE SCALE GENOMIC DNA]</scope>
    <source>
        <strain evidence="2 3">DSM 18662</strain>
    </source>
</reference>
<dbReference type="RefSeq" id="WP_239578986.1">
    <property type="nucleotide sequence ID" value="NZ_BAAAQP010000003.1"/>
</dbReference>
<dbReference type="Proteomes" id="UP000704762">
    <property type="component" value="Unassembled WGS sequence"/>
</dbReference>
<dbReference type="EMBL" id="JAFBCF010000001">
    <property type="protein sequence ID" value="MBM7800576.1"/>
    <property type="molecule type" value="Genomic_DNA"/>
</dbReference>
<sequence length="176" mass="18152">MSQPWMGGSYDVAARVLTLLKERAETLATAESLTGGLIGDLITSVPGASTVYRGGVITYATELKTVLAGVSPQTLTAHGPVAEDTAAELAYGAAQRCRADWGIAATGVAGPDRQDGQPVGTVFVAAAHPAGGDDQVWVERLSLSGSRAEIRRAAAVEALSLLERSVGMCRSIPDVM</sequence>
<keyword evidence="3" id="KW-1185">Reference proteome</keyword>
<name>A0ABS2RNI5_9ACTN</name>